<evidence type="ECO:0000256" key="4">
    <source>
        <dbReference type="SAM" id="MobiDB-lite"/>
    </source>
</evidence>
<dbReference type="Proteomes" id="UP000434580">
    <property type="component" value="Unassembled WGS sequence"/>
</dbReference>
<dbReference type="SMART" id="SM00387">
    <property type="entry name" value="HATPase_c"/>
    <property type="match status" value="1"/>
</dbReference>
<keyword evidence="8" id="KW-0808">Transferase</keyword>
<evidence type="ECO:0000259" key="6">
    <source>
        <dbReference type="PROSITE" id="PS50109"/>
    </source>
</evidence>
<feature type="compositionally biased region" description="Polar residues" evidence="4">
    <location>
        <begin position="471"/>
        <end position="485"/>
    </location>
</feature>
<keyword evidence="8" id="KW-0418">Kinase</keyword>
<dbReference type="Gene3D" id="3.30.450.20">
    <property type="entry name" value="PAS domain"/>
    <property type="match status" value="1"/>
</dbReference>
<dbReference type="InterPro" id="IPR035965">
    <property type="entry name" value="PAS-like_dom_sf"/>
</dbReference>
<dbReference type="Pfam" id="PF13426">
    <property type="entry name" value="PAS_9"/>
    <property type="match status" value="1"/>
</dbReference>
<dbReference type="PANTHER" id="PTHR43065:SF50">
    <property type="entry name" value="HISTIDINE KINASE"/>
    <property type="match status" value="1"/>
</dbReference>
<evidence type="ECO:0000256" key="3">
    <source>
        <dbReference type="ARBA" id="ARBA00022553"/>
    </source>
</evidence>
<proteinExistence type="predicted"/>
<name>A0A5S9QP14_9GAMM</name>
<dbReference type="GO" id="GO:0000155">
    <property type="term" value="F:phosphorelay sensor kinase activity"/>
    <property type="evidence" value="ECO:0007669"/>
    <property type="project" value="InterPro"/>
</dbReference>
<dbReference type="InterPro" id="IPR005467">
    <property type="entry name" value="His_kinase_dom"/>
</dbReference>
<reference evidence="8 9" key="1">
    <citation type="submission" date="2019-11" db="EMBL/GenBank/DDBJ databases">
        <authorList>
            <person name="Holert J."/>
        </authorList>
    </citation>
    <scope>NUCLEOTIDE SEQUENCE [LARGE SCALE GENOMIC DNA]</scope>
    <source>
        <strain evidence="8">BC5_2</strain>
    </source>
</reference>
<dbReference type="InterPro" id="IPR036890">
    <property type="entry name" value="HATPase_C_sf"/>
</dbReference>
<dbReference type="CDD" id="cd00130">
    <property type="entry name" value="PAS"/>
    <property type="match status" value="1"/>
</dbReference>
<feature type="domain" description="PAS" evidence="7">
    <location>
        <begin position="97"/>
        <end position="121"/>
    </location>
</feature>
<accession>A0A5S9QP14</accession>
<evidence type="ECO:0000256" key="1">
    <source>
        <dbReference type="ARBA" id="ARBA00000085"/>
    </source>
</evidence>
<dbReference type="EC" id="2.7.13.3" evidence="2"/>
<evidence type="ECO:0000313" key="9">
    <source>
        <dbReference type="Proteomes" id="UP000434580"/>
    </source>
</evidence>
<dbReference type="EMBL" id="CACSII010000021">
    <property type="protein sequence ID" value="CAA0120923.1"/>
    <property type="molecule type" value="Genomic_DNA"/>
</dbReference>
<feature type="transmembrane region" description="Helical" evidence="5">
    <location>
        <begin position="17"/>
        <end position="34"/>
    </location>
</feature>
<dbReference type="InterPro" id="IPR003594">
    <property type="entry name" value="HATPase_dom"/>
</dbReference>
<dbReference type="CDD" id="cd00082">
    <property type="entry name" value="HisKA"/>
    <property type="match status" value="1"/>
</dbReference>
<dbReference type="SUPFAM" id="SSF55874">
    <property type="entry name" value="ATPase domain of HSP90 chaperone/DNA topoisomerase II/histidine kinase"/>
    <property type="match status" value="1"/>
</dbReference>
<gene>
    <name evidence="8" type="primary">atoS</name>
    <name evidence="8" type="ORF">DPBNPPHM_02650</name>
</gene>
<evidence type="ECO:0000256" key="5">
    <source>
        <dbReference type="SAM" id="Phobius"/>
    </source>
</evidence>
<evidence type="ECO:0000256" key="2">
    <source>
        <dbReference type="ARBA" id="ARBA00012438"/>
    </source>
</evidence>
<dbReference type="AlphaFoldDB" id="A0A5S9QP14"/>
<feature type="domain" description="Histidine kinase" evidence="6">
    <location>
        <begin position="225"/>
        <end position="470"/>
    </location>
</feature>
<sequence>MSDTLGSFFVLEQARDYLLFFSMVTLLLVIYVLIRNYRATKNFEARIEHFSSLTNDTFARELNRVETSASSYNVKEGSFGALSRILDAYAVSTTGPDGAITYANEEFCKLSGYSKAELIGRRHNMLSSGIHSAEFWQNFWNIIKKDKVWHGQIANMNRRAEIFWLDAFVFPLSLISNATNGYICLASDTTKLQEEVINKGQQLEQVESMLMQSEKMASLGTISAGIAHEINNPVAFISTDIRNIGEYLESLAGIARLMKKDWDPTKYEQFLGKVNVDHIDPEEVDYILDDYPRLIEETSEGIQRIKTIVQDLKAFARKGGDEFLPTDITRCIRSSLNLARNELKYSIRIDKRFLDSLPSVECAESEISQVLLNIIVNAAHAIDGEGTIAIGTEYDNGFVRVRIKDDGCGIDEATRSQIFEPFFTTKSVGRGTGLGLSISHDIIVRHHGTIEVLSELGNGTEFIICLPVQQPATQPDSDGLSSTEVDTMMAPAPKCQKKSGQVSPHLVKRVYDSQQSQKHTPPLDGSQWRTR</sequence>
<dbReference type="PROSITE" id="PS50112">
    <property type="entry name" value="PAS"/>
    <property type="match status" value="1"/>
</dbReference>
<dbReference type="OrthoDB" id="9772100at2"/>
<keyword evidence="5" id="KW-0812">Transmembrane</keyword>
<comment type="catalytic activity">
    <reaction evidence="1">
        <text>ATP + protein L-histidine = ADP + protein N-phospho-L-histidine.</text>
        <dbReference type="EC" id="2.7.13.3"/>
    </reaction>
</comment>
<protein>
    <recommendedName>
        <fullName evidence="2">histidine kinase</fullName>
        <ecNumber evidence="2">2.7.13.3</ecNumber>
    </recommendedName>
</protein>
<dbReference type="InterPro" id="IPR000014">
    <property type="entry name" value="PAS"/>
</dbReference>
<keyword evidence="3" id="KW-0597">Phosphoprotein</keyword>
<dbReference type="Gene3D" id="3.30.565.10">
    <property type="entry name" value="Histidine kinase-like ATPase, C-terminal domain"/>
    <property type="match status" value="1"/>
</dbReference>
<dbReference type="Gene3D" id="1.10.287.130">
    <property type="match status" value="1"/>
</dbReference>
<dbReference type="SUPFAM" id="SSF55785">
    <property type="entry name" value="PYP-like sensor domain (PAS domain)"/>
    <property type="match status" value="1"/>
</dbReference>
<keyword evidence="5" id="KW-0472">Membrane</keyword>
<dbReference type="InterPro" id="IPR003661">
    <property type="entry name" value="HisK_dim/P_dom"/>
</dbReference>
<dbReference type="PRINTS" id="PR00344">
    <property type="entry name" value="BCTRLSENSOR"/>
</dbReference>
<dbReference type="InterPro" id="IPR004358">
    <property type="entry name" value="Sig_transdc_His_kin-like_C"/>
</dbReference>
<dbReference type="PROSITE" id="PS50109">
    <property type="entry name" value="HIS_KIN"/>
    <property type="match status" value="1"/>
</dbReference>
<dbReference type="PANTHER" id="PTHR43065">
    <property type="entry name" value="SENSOR HISTIDINE KINASE"/>
    <property type="match status" value="1"/>
</dbReference>
<evidence type="ECO:0000313" key="8">
    <source>
        <dbReference type="EMBL" id="CAA0120923.1"/>
    </source>
</evidence>
<feature type="region of interest" description="Disordered" evidence="4">
    <location>
        <begin position="471"/>
        <end position="531"/>
    </location>
</feature>
<dbReference type="Pfam" id="PF02518">
    <property type="entry name" value="HATPase_c"/>
    <property type="match status" value="1"/>
</dbReference>
<keyword evidence="5" id="KW-1133">Transmembrane helix</keyword>
<evidence type="ECO:0000259" key="7">
    <source>
        <dbReference type="PROSITE" id="PS50112"/>
    </source>
</evidence>
<dbReference type="NCBIfam" id="TIGR00229">
    <property type="entry name" value="sensory_box"/>
    <property type="match status" value="1"/>
</dbReference>
<organism evidence="8 9">
    <name type="scientific">BD1-7 clade bacterium</name>
    <dbReference type="NCBI Taxonomy" id="2029982"/>
    <lineage>
        <taxon>Bacteria</taxon>
        <taxon>Pseudomonadati</taxon>
        <taxon>Pseudomonadota</taxon>
        <taxon>Gammaproteobacteria</taxon>
        <taxon>Cellvibrionales</taxon>
        <taxon>Spongiibacteraceae</taxon>
        <taxon>BD1-7 clade</taxon>
    </lineage>
</organism>